<feature type="compositionally biased region" description="Low complexity" evidence="5">
    <location>
        <begin position="373"/>
        <end position="387"/>
    </location>
</feature>
<evidence type="ECO:0000256" key="1">
    <source>
        <dbReference type="ARBA" id="ARBA00004123"/>
    </source>
</evidence>
<dbReference type="EMBL" id="JAKEKT020000030">
    <property type="protein sequence ID" value="KAL1642912.1"/>
    <property type="molecule type" value="Genomic_DNA"/>
</dbReference>
<keyword evidence="2" id="KW-0479">Metal-binding</keyword>
<evidence type="ECO:0000256" key="3">
    <source>
        <dbReference type="ARBA" id="ARBA00023125"/>
    </source>
</evidence>
<gene>
    <name evidence="7" type="ORF">SLS58_005154</name>
</gene>
<dbReference type="CDD" id="cd12148">
    <property type="entry name" value="fungal_TF_MHR"/>
    <property type="match status" value="1"/>
</dbReference>
<comment type="subcellular location">
    <subcellularLocation>
        <location evidence="1">Nucleus</location>
    </subcellularLocation>
</comment>
<evidence type="ECO:0000256" key="5">
    <source>
        <dbReference type="SAM" id="MobiDB-lite"/>
    </source>
</evidence>
<dbReference type="PANTHER" id="PTHR46910:SF3">
    <property type="entry name" value="HALOTOLERANCE PROTEIN 9-RELATED"/>
    <property type="match status" value="1"/>
</dbReference>
<keyword evidence="8" id="KW-1185">Reference proteome</keyword>
<proteinExistence type="predicted"/>
<organism evidence="7 8">
    <name type="scientific">Diplodia intermedia</name>
    <dbReference type="NCBI Taxonomy" id="856260"/>
    <lineage>
        <taxon>Eukaryota</taxon>
        <taxon>Fungi</taxon>
        <taxon>Dikarya</taxon>
        <taxon>Ascomycota</taxon>
        <taxon>Pezizomycotina</taxon>
        <taxon>Dothideomycetes</taxon>
        <taxon>Dothideomycetes incertae sedis</taxon>
        <taxon>Botryosphaeriales</taxon>
        <taxon>Botryosphaeriaceae</taxon>
        <taxon>Diplodia</taxon>
    </lineage>
</organism>
<accession>A0ABR3TRI8</accession>
<comment type="caution">
    <text evidence="7">The sequence shown here is derived from an EMBL/GenBank/DDBJ whole genome shotgun (WGS) entry which is preliminary data.</text>
</comment>
<name>A0ABR3TRI8_9PEZI</name>
<evidence type="ECO:0000313" key="7">
    <source>
        <dbReference type="EMBL" id="KAL1642912.1"/>
    </source>
</evidence>
<feature type="region of interest" description="Disordered" evidence="5">
    <location>
        <begin position="349"/>
        <end position="387"/>
    </location>
</feature>
<dbReference type="InterPro" id="IPR007219">
    <property type="entry name" value="XnlR_reg_dom"/>
</dbReference>
<evidence type="ECO:0000256" key="2">
    <source>
        <dbReference type="ARBA" id="ARBA00022723"/>
    </source>
</evidence>
<dbReference type="InterPro" id="IPR050987">
    <property type="entry name" value="AtrR-like"/>
</dbReference>
<protein>
    <recommendedName>
        <fullName evidence="6">Xylanolytic transcriptional activator regulatory domain-containing protein</fullName>
    </recommendedName>
</protein>
<dbReference type="Pfam" id="PF04082">
    <property type="entry name" value="Fungal_trans"/>
    <property type="match status" value="1"/>
</dbReference>
<evidence type="ECO:0000256" key="4">
    <source>
        <dbReference type="ARBA" id="ARBA00023242"/>
    </source>
</evidence>
<dbReference type="Proteomes" id="UP001521184">
    <property type="component" value="Unassembled WGS sequence"/>
</dbReference>
<keyword evidence="3" id="KW-0238">DNA-binding</keyword>
<keyword evidence="4" id="KW-0539">Nucleus</keyword>
<evidence type="ECO:0000259" key="6">
    <source>
        <dbReference type="SMART" id="SM00906"/>
    </source>
</evidence>
<feature type="domain" description="Xylanolytic transcriptional activator regulatory" evidence="6">
    <location>
        <begin position="202"/>
        <end position="276"/>
    </location>
</feature>
<dbReference type="PANTHER" id="PTHR46910">
    <property type="entry name" value="TRANSCRIPTION FACTOR PDR1"/>
    <property type="match status" value="1"/>
</dbReference>
<evidence type="ECO:0000313" key="8">
    <source>
        <dbReference type="Proteomes" id="UP001521184"/>
    </source>
</evidence>
<dbReference type="SMART" id="SM00906">
    <property type="entry name" value="Fungal_trans"/>
    <property type="match status" value="1"/>
</dbReference>
<sequence length="640" mass="67963">MGRLVLNDQQVPMFAGSSTGVHFISQAEQKLQMLNIHPESLPSGVYSLYLNSLSNAPPPAPSPHLAASYIAQFPPDAEQIIARAIDRWTPLYPIVHKPSTLAAFRSLLRNPAADNDGDQLCTIHQTLLLLALGTINTPCSNPQHAHHHHHPLCLSDAYYAAASTAGALAARLPGSSSSSLPALQALVLAQLYLQLSSRHPAASHLGGAAVRLAQTLGLHRHSARFKLFDPAAAELRRRAWWCVYALDAFAAAWHGLPRLVRDRDVDADMATRVEWGGEGQEMHYFPLPGERSAVDPAIALFRLAAVVGDALELLYTTTRRRGGAPAKIARLQADLDVWEQRCLAPLLLSHRSSSSSSPPPRPSAGLGGGGGEPHPSAAAATPRSTSRTGFSPLPTTFLRAALCNATVLVHRPALAFTAPHPQFAASLLACGRASVALIRLLDEEASTSSSVDIGNGNDDDGMAAAAAAAVQVDDDERRQSAVTAVLLYPNGLHMLWQAGLTVLFARWNGVGVVDGGDGDVDGGGGGDEGAVVRCAEVLRRLAGASCGGGGGDGEESVRRCADVLDMLRVRTFGDRAREREKAAAAAAPETRPRSLLEELLPAEQLQWNVWDWPMASALELANTLDAMPLDLDFEGGDPSW</sequence>
<reference evidence="7 8" key="1">
    <citation type="journal article" date="2023" name="Plant Dis.">
        <title>First Report of Diplodia intermedia Causing Canker and Dieback Diseases on Apple Trees in Canada.</title>
        <authorList>
            <person name="Ellouze W."/>
            <person name="Ilyukhin E."/>
            <person name="Sulman M."/>
            <person name="Ali S."/>
        </authorList>
    </citation>
    <scope>NUCLEOTIDE SEQUENCE [LARGE SCALE GENOMIC DNA]</scope>
    <source>
        <strain evidence="7 8">M45-28</strain>
    </source>
</reference>